<dbReference type="CAZy" id="CBM20">
    <property type="family name" value="Carbohydrate-Binding Module Family 20"/>
</dbReference>
<dbReference type="PANTHER" id="PTHR47453:SF1">
    <property type="entry name" value="PHOSPHOGLUCAN, WATER DIKINASE, CHLOROPLASTIC"/>
    <property type="match status" value="1"/>
</dbReference>
<reference evidence="2" key="1">
    <citation type="submission" date="2007-06" db="EMBL/GenBank/DDBJ databases">
        <title>Full length cDNA sequences from Sitka Spruce (Picea sitchensis).</title>
        <authorList>
            <person name="Ralph S.G."/>
            <person name="Chun H.E."/>
            <person name="Liao N."/>
            <person name="Ali J."/>
            <person name="Reid K."/>
            <person name="Kolosova N."/>
            <person name="Cooper N."/>
            <person name="Cullis C."/>
            <person name="Jancsik S."/>
            <person name="Moore R."/>
            <person name="Mayo M."/>
            <person name="Wagner S."/>
            <person name="Holt R.A."/>
            <person name="Jones S.J.M."/>
            <person name="Marra M.A."/>
            <person name="Ritland C.E."/>
            <person name="Ritland K."/>
            <person name="Bohlmann J."/>
        </authorList>
    </citation>
    <scope>NUCLEOTIDE SEQUENCE</scope>
    <source>
        <tissue evidence="2">Green portion of the leader tissue</tissue>
    </source>
</reference>
<dbReference type="Pfam" id="PF00686">
    <property type="entry name" value="CBM_20"/>
    <property type="match status" value="1"/>
</dbReference>
<dbReference type="EMBL" id="EF677911">
    <property type="protein sequence ID" value="ABR17706.1"/>
    <property type="molecule type" value="mRNA"/>
</dbReference>
<dbReference type="PROSITE" id="PS51166">
    <property type="entry name" value="CBM20"/>
    <property type="match status" value="1"/>
</dbReference>
<dbReference type="InterPro" id="IPR013784">
    <property type="entry name" value="Carb-bd-like_fold"/>
</dbReference>
<dbReference type="InterPro" id="IPR013783">
    <property type="entry name" value="Ig-like_fold"/>
</dbReference>
<dbReference type="AlphaFoldDB" id="B8LPX6"/>
<dbReference type="InterPro" id="IPR002044">
    <property type="entry name" value="CBM20"/>
</dbReference>
<dbReference type="SUPFAM" id="SSF49452">
    <property type="entry name" value="Starch-binding domain-like"/>
    <property type="match status" value="1"/>
</dbReference>
<accession>B8LPX6</accession>
<dbReference type="SMART" id="SM01065">
    <property type="entry name" value="CBM_2"/>
    <property type="match status" value="1"/>
</dbReference>
<sequence length="328" mass="37682">MAAERLFQSPNRLTIQCNNDGVRHNPDEPKVTCMKLGRKYSEKRLIFLPYEGFRPLNTSFSANRASILCSNTGIASPHRDEKMGIRCGERKVNLYFKLDHQVSFGEHHAVLGSSKAFGAWKKKLMMSWSESEWILDLETRGGEKVEYKFVIVSGDGKIIWEGGHNRVLALPKEGRFEIVCHWDKTQEALDLQRMDRALAALQTLDMKKEATSSNGKPQVETYENVAEASPFVQGWQVKNITFMRYNGHSTRERKRSWNTTCLEGSAGKLVEVDQNKRNWWRKVRFICCYFLLKKGYESRYTLGLPVRLLDTQEAIYRAGALLSCLESL</sequence>
<feature type="domain" description="CBM20" evidence="1">
    <location>
        <begin position="84"/>
        <end position="184"/>
    </location>
</feature>
<organism evidence="2">
    <name type="scientific">Picea sitchensis</name>
    <name type="common">Sitka spruce</name>
    <name type="synonym">Pinus sitchensis</name>
    <dbReference type="NCBI Taxonomy" id="3332"/>
    <lineage>
        <taxon>Eukaryota</taxon>
        <taxon>Viridiplantae</taxon>
        <taxon>Streptophyta</taxon>
        <taxon>Embryophyta</taxon>
        <taxon>Tracheophyta</taxon>
        <taxon>Spermatophyta</taxon>
        <taxon>Pinopsida</taxon>
        <taxon>Pinidae</taxon>
        <taxon>Conifers I</taxon>
        <taxon>Pinales</taxon>
        <taxon>Pinaceae</taxon>
        <taxon>Picea</taxon>
    </lineage>
</organism>
<dbReference type="GO" id="GO:2001070">
    <property type="term" value="F:starch binding"/>
    <property type="evidence" value="ECO:0007669"/>
    <property type="project" value="InterPro"/>
</dbReference>
<evidence type="ECO:0000313" key="2">
    <source>
        <dbReference type="EMBL" id="ABR17706.1"/>
    </source>
</evidence>
<evidence type="ECO:0000259" key="1">
    <source>
        <dbReference type="PROSITE" id="PS51166"/>
    </source>
</evidence>
<proteinExistence type="evidence at transcript level"/>
<dbReference type="PANTHER" id="PTHR47453">
    <property type="entry name" value="PHOSPHOGLUCAN, WATER DIKINASE, CHLOROPLASTIC"/>
    <property type="match status" value="1"/>
</dbReference>
<dbReference type="Gene3D" id="2.60.40.10">
    <property type="entry name" value="Immunoglobulins"/>
    <property type="match status" value="1"/>
</dbReference>
<protein>
    <recommendedName>
        <fullName evidence="1">CBM20 domain-containing protein</fullName>
    </recommendedName>
</protein>
<name>B8LPX6_PICSI</name>